<organism evidence="17">
    <name type="scientific">Trypanosoma vivax (strain Y486)</name>
    <dbReference type="NCBI Taxonomy" id="1055687"/>
    <lineage>
        <taxon>Eukaryota</taxon>
        <taxon>Discoba</taxon>
        <taxon>Euglenozoa</taxon>
        <taxon>Kinetoplastea</taxon>
        <taxon>Metakinetoplastina</taxon>
        <taxon>Trypanosomatida</taxon>
        <taxon>Trypanosomatidae</taxon>
        <taxon>Trypanosoma</taxon>
        <taxon>Duttonella</taxon>
    </lineage>
</organism>
<dbReference type="InterPro" id="IPR017441">
    <property type="entry name" value="Protein_kinase_ATP_BS"/>
</dbReference>
<dbReference type="Gene3D" id="3.30.200.20">
    <property type="entry name" value="Phosphorylase Kinase, domain 1"/>
    <property type="match status" value="1"/>
</dbReference>
<dbReference type="InterPro" id="IPR000719">
    <property type="entry name" value="Prot_kinase_dom"/>
</dbReference>
<keyword evidence="3 14" id="KW-0723">Serine/threonine-protein kinase</keyword>
<keyword evidence="8 13" id="KW-0067">ATP-binding</keyword>
<keyword evidence="15" id="KW-0472">Membrane</keyword>
<dbReference type="GO" id="GO:0007165">
    <property type="term" value="P:signal transduction"/>
    <property type="evidence" value="ECO:0007669"/>
    <property type="project" value="TreeGrafter"/>
</dbReference>
<dbReference type="PANTHER" id="PTHR24056">
    <property type="entry name" value="CELL DIVISION PROTEIN KINASE"/>
    <property type="match status" value="1"/>
</dbReference>
<comment type="subunit">
    <text evidence="12">Forms a stable but non-covalent complex with a regulatory subunit and with a cyclin.</text>
</comment>
<reference evidence="17" key="1">
    <citation type="journal article" date="2012" name="Proc. Natl. Acad. Sci. U.S.A.">
        <title>Antigenic diversity is generated by distinct evolutionary mechanisms in African trypanosome species.</title>
        <authorList>
            <person name="Jackson A.P."/>
            <person name="Berry A."/>
            <person name="Aslett M."/>
            <person name="Allison H.C."/>
            <person name="Burton P."/>
            <person name="Vavrova-Anderson J."/>
            <person name="Brown R."/>
            <person name="Browne H."/>
            <person name="Corton N."/>
            <person name="Hauser H."/>
            <person name="Gamble J."/>
            <person name="Gilderthorp R."/>
            <person name="Marcello L."/>
            <person name="McQuillan J."/>
            <person name="Otto T.D."/>
            <person name="Quail M.A."/>
            <person name="Sanders M.J."/>
            <person name="van Tonder A."/>
            <person name="Ginger M.L."/>
            <person name="Field M.C."/>
            <person name="Barry J.D."/>
            <person name="Hertz-Fowler C."/>
            <person name="Berriman M."/>
        </authorList>
    </citation>
    <scope>NUCLEOTIDE SEQUENCE</scope>
    <source>
        <strain evidence="17">Y486</strain>
    </source>
</reference>
<dbReference type="GO" id="GO:0030332">
    <property type="term" value="F:cyclin binding"/>
    <property type="evidence" value="ECO:0007669"/>
    <property type="project" value="TreeGrafter"/>
</dbReference>
<protein>
    <recommendedName>
        <fullName evidence="2">cyclin-dependent kinase</fullName>
        <ecNumber evidence="2">2.7.11.22</ecNumber>
    </recommendedName>
</protein>
<keyword evidence="15" id="KW-0812">Transmembrane</keyword>
<dbReference type="GO" id="GO:0051301">
    <property type="term" value="P:cell division"/>
    <property type="evidence" value="ECO:0007669"/>
    <property type="project" value="UniProtKB-KW"/>
</dbReference>
<evidence type="ECO:0000256" key="3">
    <source>
        <dbReference type="ARBA" id="ARBA00022527"/>
    </source>
</evidence>
<proteinExistence type="inferred from homology"/>
<dbReference type="PANTHER" id="PTHR24056:SF254">
    <property type="entry name" value="CYCLIN-DEPENDENT KINASE 2"/>
    <property type="match status" value="1"/>
</dbReference>
<dbReference type="InterPro" id="IPR008271">
    <property type="entry name" value="Ser/Thr_kinase_AS"/>
</dbReference>
<dbReference type="EMBL" id="HE573026">
    <property type="protein sequence ID" value="CCC51453.1"/>
    <property type="molecule type" value="Genomic_DNA"/>
</dbReference>
<dbReference type="GO" id="GO:0010468">
    <property type="term" value="P:regulation of gene expression"/>
    <property type="evidence" value="ECO:0007669"/>
    <property type="project" value="TreeGrafter"/>
</dbReference>
<comment type="catalytic activity">
    <reaction evidence="9">
        <text>L-threonyl-[protein] + ATP = O-phospho-L-threonyl-[protein] + ADP + H(+)</text>
        <dbReference type="Rhea" id="RHEA:46608"/>
        <dbReference type="Rhea" id="RHEA-COMP:11060"/>
        <dbReference type="Rhea" id="RHEA-COMP:11605"/>
        <dbReference type="ChEBI" id="CHEBI:15378"/>
        <dbReference type="ChEBI" id="CHEBI:30013"/>
        <dbReference type="ChEBI" id="CHEBI:30616"/>
        <dbReference type="ChEBI" id="CHEBI:61977"/>
        <dbReference type="ChEBI" id="CHEBI:456216"/>
        <dbReference type="EC" id="2.7.11.22"/>
    </reaction>
</comment>
<keyword evidence="7 17" id="KW-0418">Kinase</keyword>
<dbReference type="AlphaFoldDB" id="G0U6E9"/>
<dbReference type="Pfam" id="PF00069">
    <property type="entry name" value="Pkinase"/>
    <property type="match status" value="1"/>
</dbReference>
<keyword evidence="5 17" id="KW-0808">Transferase</keyword>
<dbReference type="GO" id="GO:0005634">
    <property type="term" value="C:nucleus"/>
    <property type="evidence" value="ECO:0007669"/>
    <property type="project" value="TreeGrafter"/>
</dbReference>
<dbReference type="PROSITE" id="PS00107">
    <property type="entry name" value="PROTEIN_KINASE_ATP"/>
    <property type="match status" value="1"/>
</dbReference>
<evidence type="ECO:0000256" key="14">
    <source>
        <dbReference type="RuleBase" id="RU000304"/>
    </source>
</evidence>
<evidence type="ECO:0000256" key="6">
    <source>
        <dbReference type="ARBA" id="ARBA00022741"/>
    </source>
</evidence>
<dbReference type="GO" id="GO:0010389">
    <property type="term" value="P:regulation of G2/M transition of mitotic cell cycle"/>
    <property type="evidence" value="ECO:0007669"/>
    <property type="project" value="TreeGrafter"/>
</dbReference>
<dbReference type="GO" id="GO:0005737">
    <property type="term" value="C:cytoplasm"/>
    <property type="evidence" value="ECO:0007669"/>
    <property type="project" value="TreeGrafter"/>
</dbReference>
<dbReference type="GO" id="GO:0106310">
    <property type="term" value="F:protein serine kinase activity"/>
    <property type="evidence" value="ECO:0007669"/>
    <property type="project" value="RHEA"/>
</dbReference>
<dbReference type="EC" id="2.7.11.22" evidence="2"/>
<dbReference type="SUPFAM" id="SSF56112">
    <property type="entry name" value="Protein kinase-like (PK-like)"/>
    <property type="match status" value="1"/>
</dbReference>
<keyword evidence="6 13" id="KW-0547">Nucleotide-binding</keyword>
<evidence type="ECO:0000256" key="12">
    <source>
        <dbReference type="ARBA" id="ARBA00064639"/>
    </source>
</evidence>
<dbReference type="VEuPathDB" id="TriTrypDB:TvY486_1005040"/>
<comment type="similarity">
    <text evidence="1">Belongs to the protein kinase superfamily. CMGC Ser/Thr protein kinase family. CDC2/CDKX subfamily.</text>
</comment>
<evidence type="ECO:0000256" key="2">
    <source>
        <dbReference type="ARBA" id="ARBA00012425"/>
    </source>
</evidence>
<feature type="binding site" evidence="13">
    <location>
        <position position="107"/>
    </location>
    <ligand>
        <name>ATP</name>
        <dbReference type="ChEBI" id="CHEBI:30616"/>
    </ligand>
</feature>
<keyword evidence="4" id="KW-0597">Phosphoprotein</keyword>
<dbReference type="InterPro" id="IPR050108">
    <property type="entry name" value="CDK"/>
</dbReference>
<evidence type="ECO:0000256" key="11">
    <source>
        <dbReference type="ARBA" id="ARBA00059987"/>
    </source>
</evidence>
<evidence type="ECO:0000256" key="1">
    <source>
        <dbReference type="ARBA" id="ARBA00006485"/>
    </source>
</evidence>
<dbReference type="GO" id="GO:0000082">
    <property type="term" value="P:G1/S transition of mitotic cell cycle"/>
    <property type="evidence" value="ECO:0007669"/>
    <property type="project" value="TreeGrafter"/>
</dbReference>
<dbReference type="FunFam" id="1.10.510.10:FF:000574">
    <property type="entry name" value="Cell division related protein kinase 2"/>
    <property type="match status" value="1"/>
</dbReference>
<comment type="catalytic activity">
    <reaction evidence="10">
        <text>L-seryl-[protein] + ATP = O-phospho-L-seryl-[protein] + ADP + H(+)</text>
        <dbReference type="Rhea" id="RHEA:17989"/>
        <dbReference type="Rhea" id="RHEA-COMP:9863"/>
        <dbReference type="Rhea" id="RHEA-COMP:11604"/>
        <dbReference type="ChEBI" id="CHEBI:15378"/>
        <dbReference type="ChEBI" id="CHEBI:29999"/>
        <dbReference type="ChEBI" id="CHEBI:30616"/>
        <dbReference type="ChEBI" id="CHEBI:83421"/>
        <dbReference type="ChEBI" id="CHEBI:456216"/>
        <dbReference type="EC" id="2.7.11.22"/>
    </reaction>
</comment>
<name>G0U6E9_TRYVY</name>
<evidence type="ECO:0000313" key="17">
    <source>
        <dbReference type="EMBL" id="CCC51453.1"/>
    </source>
</evidence>
<gene>
    <name evidence="17" type="ORF">TVY486_1005040</name>
</gene>
<dbReference type="GO" id="GO:0000307">
    <property type="term" value="C:cyclin-dependent protein kinase holoenzyme complex"/>
    <property type="evidence" value="ECO:0007669"/>
    <property type="project" value="TreeGrafter"/>
</dbReference>
<sequence length="366" mass="42083">MLINQRDSWKLVTLFCIVLRFCFAFYPLLPSYVGFFFVLRTEQTIGRSVDKKQKRMTVLGSLTGRQLPTGHADQFERYNRMDILGEGTYGVVYRAVDRVTGQVVALKKVRLDRSDEGIPQTALREVSILQEIHHQNIVNLLDVMCNEGRLYLIFEYVERDLKKAIEKRGGAFTGTTLKKLVHQLLEGLYFCHRHRIVHRDLKPANILITQDNSLKIADFGLARAFQIPVHTYTHEVVTLWYRAPEILLGEKHYTPAVDMWSVGCIFAELARGKVLFRGDSEIGQLFEIFQTLGTPMDMEGSWPGVSSLPDYRDVFPRWSPKPLDQVVPLLDEDAIHLLSQMLKYNPAERISAKDALQHPWFGDTRC</sequence>
<dbReference type="PROSITE" id="PS00108">
    <property type="entry name" value="PROTEIN_KINASE_ST"/>
    <property type="match status" value="1"/>
</dbReference>
<evidence type="ECO:0000256" key="10">
    <source>
        <dbReference type="ARBA" id="ARBA00048367"/>
    </source>
</evidence>
<dbReference type="GO" id="GO:0005524">
    <property type="term" value="F:ATP binding"/>
    <property type="evidence" value="ECO:0007669"/>
    <property type="project" value="UniProtKB-UniRule"/>
</dbReference>
<keyword evidence="17" id="KW-0132">Cell division</keyword>
<evidence type="ECO:0000256" key="5">
    <source>
        <dbReference type="ARBA" id="ARBA00022679"/>
    </source>
</evidence>
<feature type="domain" description="Protein kinase" evidence="16">
    <location>
        <begin position="78"/>
        <end position="361"/>
    </location>
</feature>
<evidence type="ECO:0000256" key="13">
    <source>
        <dbReference type="PROSITE-ProRule" id="PRU10141"/>
    </source>
</evidence>
<keyword evidence="15" id="KW-1133">Transmembrane helix</keyword>
<dbReference type="Gene3D" id="1.10.510.10">
    <property type="entry name" value="Transferase(Phosphotransferase) domain 1"/>
    <property type="match status" value="1"/>
</dbReference>
<dbReference type="PROSITE" id="PS50011">
    <property type="entry name" value="PROTEIN_KINASE_DOM"/>
    <property type="match status" value="1"/>
</dbReference>
<dbReference type="FunFam" id="3.30.200.20:FF:000375">
    <property type="entry name" value="Cell division related protein kinase 2"/>
    <property type="match status" value="1"/>
</dbReference>
<keyword evidence="17" id="KW-0131">Cell cycle</keyword>
<dbReference type="GO" id="GO:0004693">
    <property type="term" value="F:cyclin-dependent protein serine/threonine kinase activity"/>
    <property type="evidence" value="ECO:0007669"/>
    <property type="project" value="UniProtKB-EC"/>
</dbReference>
<feature type="transmembrane region" description="Helical" evidence="15">
    <location>
        <begin position="12"/>
        <end position="39"/>
    </location>
</feature>
<evidence type="ECO:0000256" key="15">
    <source>
        <dbReference type="SAM" id="Phobius"/>
    </source>
</evidence>
<dbReference type="SMART" id="SM00220">
    <property type="entry name" value="S_TKc"/>
    <property type="match status" value="1"/>
</dbReference>
<evidence type="ECO:0000259" key="16">
    <source>
        <dbReference type="PROSITE" id="PS50011"/>
    </source>
</evidence>
<evidence type="ECO:0000256" key="8">
    <source>
        <dbReference type="ARBA" id="ARBA00022840"/>
    </source>
</evidence>
<evidence type="ECO:0000256" key="9">
    <source>
        <dbReference type="ARBA" id="ARBA00047811"/>
    </source>
</evidence>
<comment type="function">
    <text evidence="11">Probably involved in the control of the cell cycle.</text>
</comment>
<accession>G0U6E9</accession>
<evidence type="ECO:0000256" key="7">
    <source>
        <dbReference type="ARBA" id="ARBA00022777"/>
    </source>
</evidence>
<dbReference type="InterPro" id="IPR011009">
    <property type="entry name" value="Kinase-like_dom_sf"/>
</dbReference>
<evidence type="ECO:0000256" key="4">
    <source>
        <dbReference type="ARBA" id="ARBA00022553"/>
    </source>
</evidence>
<dbReference type="CDD" id="cd07829">
    <property type="entry name" value="STKc_CDK_like"/>
    <property type="match status" value="1"/>
</dbReference>